<keyword evidence="2" id="KW-1003">Cell membrane</keyword>
<dbReference type="STRING" id="1801990.A2V69_00035"/>
<dbReference type="SUPFAM" id="SSF103481">
    <property type="entry name" value="Multidrug resistance efflux transporter EmrE"/>
    <property type="match status" value="1"/>
</dbReference>
<evidence type="ECO:0000256" key="6">
    <source>
        <dbReference type="SAM" id="Phobius"/>
    </source>
</evidence>
<dbReference type="Proteomes" id="UP000177810">
    <property type="component" value="Unassembled WGS sequence"/>
</dbReference>
<dbReference type="Pfam" id="PF05653">
    <property type="entry name" value="Mg_trans_NIPA"/>
    <property type="match status" value="1"/>
</dbReference>
<feature type="transmembrane region" description="Helical" evidence="6">
    <location>
        <begin position="6"/>
        <end position="24"/>
    </location>
</feature>
<keyword evidence="4 6" id="KW-1133">Transmembrane helix</keyword>
<dbReference type="AlphaFoldDB" id="A0A1G2F3M7"/>
<dbReference type="InterPro" id="IPR000390">
    <property type="entry name" value="Small_drug/metabolite_transptr"/>
</dbReference>
<organism evidence="7 8">
    <name type="scientific">Candidatus Portnoybacteria bacterium RBG_13_40_8</name>
    <dbReference type="NCBI Taxonomy" id="1801990"/>
    <lineage>
        <taxon>Bacteria</taxon>
        <taxon>Candidatus Portnoyibacteriota</taxon>
    </lineage>
</organism>
<name>A0A1G2F3M7_9BACT</name>
<evidence type="ECO:0000256" key="2">
    <source>
        <dbReference type="ARBA" id="ARBA00022475"/>
    </source>
</evidence>
<keyword evidence="3 6" id="KW-0812">Transmembrane</keyword>
<evidence type="ECO:0000313" key="7">
    <source>
        <dbReference type="EMBL" id="OGZ32151.1"/>
    </source>
</evidence>
<reference evidence="7 8" key="1">
    <citation type="journal article" date="2016" name="Nat. Commun.">
        <title>Thousands of microbial genomes shed light on interconnected biogeochemical processes in an aquifer system.</title>
        <authorList>
            <person name="Anantharaman K."/>
            <person name="Brown C.T."/>
            <person name="Hug L.A."/>
            <person name="Sharon I."/>
            <person name="Castelle C.J."/>
            <person name="Probst A.J."/>
            <person name="Thomas B.C."/>
            <person name="Singh A."/>
            <person name="Wilkins M.J."/>
            <person name="Karaoz U."/>
            <person name="Brodie E.L."/>
            <person name="Williams K.H."/>
            <person name="Hubbard S.S."/>
            <person name="Banfield J.F."/>
        </authorList>
    </citation>
    <scope>NUCLEOTIDE SEQUENCE [LARGE SCALE GENOMIC DNA]</scope>
</reference>
<accession>A0A1G2F3M7</accession>
<feature type="transmembrane region" description="Helical" evidence="6">
    <location>
        <begin position="44"/>
        <end position="62"/>
    </location>
</feature>
<evidence type="ECO:0000256" key="1">
    <source>
        <dbReference type="ARBA" id="ARBA00004651"/>
    </source>
</evidence>
<dbReference type="GO" id="GO:0015095">
    <property type="term" value="F:magnesium ion transmembrane transporter activity"/>
    <property type="evidence" value="ECO:0007669"/>
    <property type="project" value="InterPro"/>
</dbReference>
<evidence type="ECO:0008006" key="9">
    <source>
        <dbReference type="Google" id="ProtNLM"/>
    </source>
</evidence>
<feature type="transmembrane region" description="Helical" evidence="6">
    <location>
        <begin position="68"/>
        <end position="84"/>
    </location>
</feature>
<evidence type="ECO:0000313" key="8">
    <source>
        <dbReference type="Proteomes" id="UP000177810"/>
    </source>
</evidence>
<dbReference type="EMBL" id="MHMT01000025">
    <property type="protein sequence ID" value="OGZ32151.1"/>
    <property type="molecule type" value="Genomic_DNA"/>
</dbReference>
<keyword evidence="5 6" id="KW-0472">Membrane</keyword>
<dbReference type="InterPro" id="IPR008521">
    <property type="entry name" value="Mg_trans_NIPA"/>
</dbReference>
<dbReference type="GO" id="GO:0005886">
    <property type="term" value="C:plasma membrane"/>
    <property type="evidence" value="ECO:0007669"/>
    <property type="project" value="UniProtKB-SubCell"/>
</dbReference>
<dbReference type="PANTHER" id="PTHR30561:SF9">
    <property type="entry name" value="4-AMINO-4-DEOXY-L-ARABINOSE-PHOSPHOUNDECAPRENOL FLIPPASE SUBUNIT ARNF-RELATED"/>
    <property type="match status" value="1"/>
</dbReference>
<feature type="transmembrane region" description="Helical" evidence="6">
    <location>
        <begin position="96"/>
        <end position="112"/>
    </location>
</feature>
<dbReference type="InterPro" id="IPR037185">
    <property type="entry name" value="EmrE-like"/>
</dbReference>
<dbReference type="Gene3D" id="1.10.3730.20">
    <property type="match status" value="1"/>
</dbReference>
<gene>
    <name evidence="7" type="ORF">A2V69_00035</name>
</gene>
<sequence>MVKWYFVALIIIATWIGAYGALYLKKGARELKGSLIQKITNKKIWSGLMLYGLASVFSLMALKYENVSIIYPLTSMSYIWVALLSKKYLKEDLNKYKIIGIALIILGVVLLAK</sequence>
<comment type="subcellular location">
    <subcellularLocation>
        <location evidence="1">Cell membrane</location>
        <topology evidence="1">Multi-pass membrane protein</topology>
    </subcellularLocation>
</comment>
<protein>
    <recommendedName>
        <fullName evidence="9">EamA domain-containing protein</fullName>
    </recommendedName>
</protein>
<comment type="caution">
    <text evidence="7">The sequence shown here is derived from an EMBL/GenBank/DDBJ whole genome shotgun (WGS) entry which is preliminary data.</text>
</comment>
<evidence type="ECO:0000256" key="5">
    <source>
        <dbReference type="ARBA" id="ARBA00023136"/>
    </source>
</evidence>
<evidence type="ECO:0000256" key="4">
    <source>
        <dbReference type="ARBA" id="ARBA00022989"/>
    </source>
</evidence>
<dbReference type="PANTHER" id="PTHR30561">
    <property type="entry name" value="SMR FAMILY PROTON-DEPENDENT DRUG EFFLUX TRANSPORTER SUGE"/>
    <property type="match status" value="1"/>
</dbReference>
<proteinExistence type="predicted"/>
<evidence type="ECO:0000256" key="3">
    <source>
        <dbReference type="ARBA" id="ARBA00022692"/>
    </source>
</evidence>